<dbReference type="AlphaFoldDB" id="A0A5J6MJH7"/>
<dbReference type="KEGG" id="htq:FRZ44_19400"/>
<organism evidence="2 3">
    <name type="scientific">Hypericibacter terrae</name>
    <dbReference type="NCBI Taxonomy" id="2602015"/>
    <lineage>
        <taxon>Bacteria</taxon>
        <taxon>Pseudomonadati</taxon>
        <taxon>Pseudomonadota</taxon>
        <taxon>Alphaproteobacteria</taxon>
        <taxon>Rhodospirillales</taxon>
        <taxon>Dongiaceae</taxon>
        <taxon>Hypericibacter</taxon>
    </lineage>
</organism>
<reference evidence="2 3" key="1">
    <citation type="submission" date="2019-08" db="EMBL/GenBank/DDBJ databases">
        <title>Hyperibacter terrae gen. nov., sp. nov. and Hyperibacter viscosus sp. nov., two new members in the family Rhodospirillaceae isolated from the rhizosphere of Hypericum perforatum.</title>
        <authorList>
            <person name="Noviana Z."/>
        </authorList>
    </citation>
    <scope>NUCLEOTIDE SEQUENCE [LARGE SCALE GENOMIC DNA]</scope>
    <source>
        <strain evidence="2 3">R5913</strain>
    </source>
</reference>
<name>A0A5J6MJH7_9PROT</name>
<dbReference type="EMBL" id="CP042906">
    <property type="protein sequence ID" value="QEX16645.1"/>
    <property type="molecule type" value="Genomic_DNA"/>
</dbReference>
<dbReference type="Proteomes" id="UP000326202">
    <property type="component" value="Chromosome"/>
</dbReference>
<proteinExistence type="predicted"/>
<evidence type="ECO:0000313" key="2">
    <source>
        <dbReference type="EMBL" id="QEX16645.1"/>
    </source>
</evidence>
<feature type="region of interest" description="Disordered" evidence="1">
    <location>
        <begin position="1"/>
        <end position="32"/>
    </location>
</feature>
<evidence type="ECO:0000256" key="1">
    <source>
        <dbReference type="SAM" id="MobiDB-lite"/>
    </source>
</evidence>
<keyword evidence="3" id="KW-1185">Reference proteome</keyword>
<sequence>MAGVGSHDALDDTADFFFGQGRPTPDGVPAQHQFEHDRWIDPMPEHMAGQRSNPTVALAFIDTSLNETAPVSQRVTGCPGVLSHRCQPSRSIGEPHLIRSAVCPP</sequence>
<protein>
    <submittedName>
        <fullName evidence="2">Uncharacterized protein</fullName>
    </submittedName>
</protein>
<evidence type="ECO:0000313" key="3">
    <source>
        <dbReference type="Proteomes" id="UP000326202"/>
    </source>
</evidence>
<accession>A0A5J6MJH7</accession>
<gene>
    <name evidence="2" type="ORF">FRZ44_19400</name>
</gene>